<dbReference type="EMBL" id="JANAVB010035817">
    <property type="protein sequence ID" value="KAJ6804837.1"/>
    <property type="molecule type" value="Genomic_DNA"/>
</dbReference>
<feature type="domain" description="NAC" evidence="5">
    <location>
        <begin position="9"/>
        <end position="161"/>
    </location>
</feature>
<comment type="caution">
    <text evidence="6">The sequence shown here is derived from an EMBL/GenBank/DDBJ whole genome shotgun (WGS) entry which is preliminary data.</text>
</comment>
<evidence type="ECO:0000256" key="4">
    <source>
        <dbReference type="ARBA" id="ARBA00023242"/>
    </source>
</evidence>
<keyword evidence="1" id="KW-0805">Transcription regulation</keyword>
<keyword evidence="2" id="KW-0238">DNA-binding</keyword>
<evidence type="ECO:0000313" key="7">
    <source>
        <dbReference type="Proteomes" id="UP001140949"/>
    </source>
</evidence>
<organism evidence="6 7">
    <name type="scientific">Iris pallida</name>
    <name type="common">Sweet iris</name>
    <dbReference type="NCBI Taxonomy" id="29817"/>
    <lineage>
        <taxon>Eukaryota</taxon>
        <taxon>Viridiplantae</taxon>
        <taxon>Streptophyta</taxon>
        <taxon>Embryophyta</taxon>
        <taxon>Tracheophyta</taxon>
        <taxon>Spermatophyta</taxon>
        <taxon>Magnoliopsida</taxon>
        <taxon>Liliopsida</taxon>
        <taxon>Asparagales</taxon>
        <taxon>Iridaceae</taxon>
        <taxon>Iridoideae</taxon>
        <taxon>Irideae</taxon>
        <taxon>Iris</taxon>
    </lineage>
</organism>
<dbReference type="Pfam" id="PF02365">
    <property type="entry name" value="NAM"/>
    <property type="match status" value="1"/>
</dbReference>
<keyword evidence="3" id="KW-0804">Transcription</keyword>
<dbReference type="InterPro" id="IPR003441">
    <property type="entry name" value="NAC-dom"/>
</dbReference>
<dbReference type="PANTHER" id="PTHR31744">
    <property type="entry name" value="PROTEIN CUP-SHAPED COTYLEDON 2-RELATED"/>
    <property type="match status" value="1"/>
</dbReference>
<name>A0AAX6EL16_IRIPA</name>
<evidence type="ECO:0000313" key="6">
    <source>
        <dbReference type="EMBL" id="KAJ6804837.1"/>
    </source>
</evidence>
<dbReference type="GO" id="GO:0003677">
    <property type="term" value="F:DNA binding"/>
    <property type="evidence" value="ECO:0007669"/>
    <property type="project" value="UniProtKB-KW"/>
</dbReference>
<keyword evidence="7" id="KW-1185">Reference proteome</keyword>
<dbReference type="GO" id="GO:0006355">
    <property type="term" value="P:regulation of DNA-templated transcription"/>
    <property type="evidence" value="ECO:0007669"/>
    <property type="project" value="InterPro"/>
</dbReference>
<gene>
    <name evidence="6" type="ORF">M6B38_185010</name>
</gene>
<dbReference type="PROSITE" id="PS51005">
    <property type="entry name" value="NAC"/>
    <property type="match status" value="1"/>
</dbReference>
<evidence type="ECO:0000256" key="3">
    <source>
        <dbReference type="ARBA" id="ARBA00023163"/>
    </source>
</evidence>
<accession>A0AAX6EL16</accession>
<keyword evidence="4" id="KW-0539">Nucleus</keyword>
<dbReference type="PANTHER" id="PTHR31744:SF92">
    <property type="entry name" value="NAC DOMAIN-CONTAINING PROTEIN 87"/>
    <property type="match status" value="1"/>
</dbReference>
<dbReference type="AlphaFoldDB" id="A0AAX6EL16"/>
<proteinExistence type="predicted"/>
<dbReference type="GO" id="GO:0005634">
    <property type="term" value="C:nucleus"/>
    <property type="evidence" value="ECO:0007669"/>
    <property type="project" value="UniProtKB-ARBA"/>
</dbReference>
<dbReference type="Gene3D" id="2.170.150.80">
    <property type="entry name" value="NAC domain"/>
    <property type="match status" value="1"/>
</dbReference>
<sequence>MADADSLFLPPGFRFHPTDEEIIVHYLQRKVADERFGAVAMGEVDLNSCEPWELPRKAKMGEKVWYFFCQKDRKYPTGTRTNRATRDGYWKATGKDREIYKGGGGRVLVGMKKTLVFYSGRAPKGEKTSWVMHEFRLQGYSTLPLHSNKDQEWVVCRIFHKNEGLIKKSPAVPTESSSAVSMMMSMTPTTACNHHEEGTFFFFSQMPPPNPASGSAAAFTGKCKAEHAVTWSSMPSHSPDTGGISNVWHDTDISSCNGEDHSSSGPLLNLDNIWEY</sequence>
<evidence type="ECO:0000256" key="2">
    <source>
        <dbReference type="ARBA" id="ARBA00023125"/>
    </source>
</evidence>
<evidence type="ECO:0000259" key="5">
    <source>
        <dbReference type="PROSITE" id="PS51005"/>
    </source>
</evidence>
<dbReference type="FunFam" id="2.170.150.80:FF:000006">
    <property type="entry name" value="NAC domain-containing protein 100-like"/>
    <property type="match status" value="1"/>
</dbReference>
<dbReference type="Proteomes" id="UP001140949">
    <property type="component" value="Unassembled WGS sequence"/>
</dbReference>
<evidence type="ECO:0000256" key="1">
    <source>
        <dbReference type="ARBA" id="ARBA00023015"/>
    </source>
</evidence>
<dbReference type="SUPFAM" id="SSF101941">
    <property type="entry name" value="NAC domain"/>
    <property type="match status" value="1"/>
</dbReference>
<dbReference type="InterPro" id="IPR036093">
    <property type="entry name" value="NAC_dom_sf"/>
</dbReference>
<reference evidence="6" key="1">
    <citation type="journal article" date="2023" name="GigaByte">
        <title>Genome assembly of the bearded iris, Iris pallida Lam.</title>
        <authorList>
            <person name="Bruccoleri R.E."/>
            <person name="Oakeley E.J."/>
            <person name="Faust A.M.E."/>
            <person name="Altorfer M."/>
            <person name="Dessus-Babus S."/>
            <person name="Burckhardt D."/>
            <person name="Oertli M."/>
            <person name="Naumann U."/>
            <person name="Petersen F."/>
            <person name="Wong J."/>
        </authorList>
    </citation>
    <scope>NUCLEOTIDE SEQUENCE</scope>
    <source>
        <strain evidence="6">GSM-AAB239-AS_SAM_17_03QT</strain>
    </source>
</reference>
<reference evidence="6" key="2">
    <citation type="submission" date="2023-04" db="EMBL/GenBank/DDBJ databases">
        <authorList>
            <person name="Bruccoleri R.E."/>
            <person name="Oakeley E.J."/>
            <person name="Faust A.-M."/>
            <person name="Dessus-Babus S."/>
            <person name="Altorfer M."/>
            <person name="Burckhardt D."/>
            <person name="Oertli M."/>
            <person name="Naumann U."/>
            <person name="Petersen F."/>
            <person name="Wong J."/>
        </authorList>
    </citation>
    <scope>NUCLEOTIDE SEQUENCE</scope>
    <source>
        <strain evidence="6">GSM-AAB239-AS_SAM_17_03QT</strain>
        <tissue evidence="6">Leaf</tissue>
    </source>
</reference>
<protein>
    <submittedName>
        <fullName evidence="6">NAC domain-containing protein 100-like</fullName>
    </submittedName>
</protein>